<dbReference type="GO" id="GO:0044780">
    <property type="term" value="P:bacterial-type flagellum assembly"/>
    <property type="evidence" value="ECO:0007669"/>
    <property type="project" value="InterPro"/>
</dbReference>
<dbReference type="Proteomes" id="UP000245838">
    <property type="component" value="Chromosome sggmmb4_Chromosome"/>
</dbReference>
<dbReference type="Pfam" id="PF02120">
    <property type="entry name" value="Flg_hook"/>
    <property type="match status" value="1"/>
</dbReference>
<proteinExistence type="inferred from homology"/>
<dbReference type="AlphaFoldDB" id="Q2NX02"/>
<evidence type="ECO:0000256" key="1">
    <source>
        <dbReference type="ARBA" id="ARBA00003944"/>
    </source>
</evidence>
<dbReference type="eggNOG" id="COG3144">
    <property type="taxonomic scope" value="Bacteria"/>
</dbReference>
<keyword evidence="6" id="KW-0282">Flagellum</keyword>
<evidence type="ECO:0000256" key="4">
    <source>
        <dbReference type="SAM" id="MobiDB-lite"/>
    </source>
</evidence>
<evidence type="ECO:0000313" key="6">
    <source>
        <dbReference type="EMBL" id="BAE73323.1"/>
    </source>
</evidence>
<evidence type="ECO:0000256" key="3">
    <source>
        <dbReference type="ARBA" id="ARBA00022795"/>
    </source>
</evidence>
<evidence type="ECO:0000259" key="5">
    <source>
        <dbReference type="Pfam" id="PF02120"/>
    </source>
</evidence>
<dbReference type="Proteomes" id="UP000001932">
    <property type="component" value="Chromosome"/>
</dbReference>
<dbReference type="PANTHER" id="PTHR37533">
    <property type="entry name" value="FLAGELLAR HOOK-LENGTH CONTROL PROTEIN"/>
    <property type="match status" value="1"/>
</dbReference>
<feature type="domain" description="Flagellar hook-length control protein-like C-terminal" evidence="5">
    <location>
        <begin position="251"/>
        <end position="323"/>
    </location>
</feature>
<keyword evidence="3" id="KW-1005">Bacterial flagellum biogenesis</keyword>
<evidence type="ECO:0000313" key="9">
    <source>
        <dbReference type="Proteomes" id="UP000245838"/>
    </source>
</evidence>
<keyword evidence="8" id="KW-1185">Reference proteome</keyword>
<reference evidence="6 8" key="1">
    <citation type="journal article" date="2006" name="Genome Res.">
        <title>Massive genome erosion and functional adaptations provide insights into the symbiotic lifestyle of Sodalis glossinidius in the tsetse host.</title>
        <authorList>
            <person name="Toh H."/>
            <person name="Weiss B.L."/>
            <person name="Perkin S.A.H."/>
            <person name="Yamashita A."/>
            <person name="Oshima K."/>
            <person name="Hattori M."/>
            <person name="Aksoy S."/>
        </authorList>
    </citation>
    <scope>NUCLEOTIDE SEQUENCE [LARGE SCALE GENOMIC DNA]</scope>
    <source>
        <strain evidence="8">morsitans</strain>
        <strain evidence="6">Morsitans</strain>
    </source>
</reference>
<sequence>MIPTASMIIRDRGPIITTAAATELHQSEFADALQQYLAGTRRQDVGADSPVADPDPKASLTQRCKALAALINQRLAEGDHALDDDELQHLQALLAQFVLQQWPADGDPVLAKLTITPGSAHRLADGAAQTPGVQDRQPLLILPPAAKRTAKCAENPLPRLVYGNGQAEVALTRVRGNVPSHTTAHSDSLAATATLAPAGPSSTLLAAVTTDPAPLPAQTPPPAATAHLRQPLGSPAWQQHLGEHIMLFNRYSIFHAQLHLHPQELGAVKVNLRLSQEQLQVHFASDNQQVRSVLETAMTQLRTSLAENGIALGDTSVGTETSGHETAGQQQGQGESPKHGRTRSDLLLVAQHNDSVAVGSGTGYRGGIDIYA</sequence>
<dbReference type="STRING" id="343509.SG0048"/>
<dbReference type="BioCyc" id="SGLO343509:SGP1_RS22790-MONOMER"/>
<dbReference type="EMBL" id="LN854557">
    <property type="protein sequence ID" value="CRL43642.1"/>
    <property type="molecule type" value="Genomic_DNA"/>
</dbReference>
<dbReference type="InterPro" id="IPR052563">
    <property type="entry name" value="FliK"/>
</dbReference>
<comment type="similarity">
    <text evidence="2">Belongs to the FliK family.</text>
</comment>
<evidence type="ECO:0000256" key="2">
    <source>
        <dbReference type="ARBA" id="ARBA00009149"/>
    </source>
</evidence>
<reference evidence="7 9" key="2">
    <citation type="submission" date="2015-05" db="EMBL/GenBank/DDBJ databases">
        <authorList>
            <person name="Goodhead I."/>
        </authorList>
    </citation>
    <scope>NUCLEOTIDE SEQUENCE [LARGE SCALE GENOMIC DNA]</scope>
    <source>
        <strain evidence="7">B4</strain>
        <strain evidence="9">morsitans</strain>
    </source>
</reference>
<dbReference type="OrthoDB" id="1792985at2"/>
<gene>
    <name evidence="7" type="primary">fliK_1</name>
    <name evidence="6" type="ordered locus">SG0048</name>
    <name evidence="7" type="ORF">SGGMMB4_00088</name>
</gene>
<dbReference type="InterPro" id="IPR021136">
    <property type="entry name" value="Flagellar_hook_control-like_C"/>
</dbReference>
<accession>Q2NX02</accession>
<dbReference type="PRINTS" id="PR01007">
    <property type="entry name" value="FLGHOOKFLIK"/>
</dbReference>
<evidence type="ECO:0000313" key="8">
    <source>
        <dbReference type="Proteomes" id="UP000001932"/>
    </source>
</evidence>
<name>Q2NX02_SODGM</name>
<dbReference type="HOGENOM" id="CLU_668485_0_0_6"/>
<keyword evidence="6" id="KW-0966">Cell projection</keyword>
<dbReference type="CDD" id="cd17470">
    <property type="entry name" value="T3SS_Flik_C"/>
    <property type="match status" value="1"/>
</dbReference>
<dbReference type="RefSeq" id="WP_011409913.1">
    <property type="nucleotide sequence ID" value="NC_007712.1"/>
</dbReference>
<organism evidence="6 8">
    <name type="scientific">Sodalis glossinidius (strain morsitans)</name>
    <dbReference type="NCBI Taxonomy" id="343509"/>
    <lineage>
        <taxon>Bacteria</taxon>
        <taxon>Pseudomonadati</taxon>
        <taxon>Pseudomonadota</taxon>
        <taxon>Gammaproteobacteria</taxon>
        <taxon>Enterobacterales</taxon>
        <taxon>Bruguierivoracaceae</taxon>
        <taxon>Sodalis</taxon>
    </lineage>
</organism>
<dbReference type="KEGG" id="sgl:SG0048"/>
<comment type="function">
    <text evidence="1">Controls the length of the flagellar hook.</text>
</comment>
<dbReference type="GO" id="GO:0009424">
    <property type="term" value="C:bacterial-type flagellum hook"/>
    <property type="evidence" value="ECO:0007669"/>
    <property type="project" value="InterPro"/>
</dbReference>
<dbReference type="PANTHER" id="PTHR37533:SF2">
    <property type="entry name" value="FLAGELLAR HOOK-LENGTH CONTROL PROTEIN"/>
    <property type="match status" value="1"/>
</dbReference>
<dbReference type="InterPro" id="IPR038610">
    <property type="entry name" value="FliK-like_C_sf"/>
</dbReference>
<dbReference type="EMBL" id="AP008232">
    <property type="protein sequence ID" value="BAE73323.1"/>
    <property type="molecule type" value="Genomic_DNA"/>
</dbReference>
<dbReference type="Gene3D" id="3.30.750.140">
    <property type="match status" value="1"/>
</dbReference>
<dbReference type="InterPro" id="IPR001635">
    <property type="entry name" value="Flag_hook_Flik"/>
</dbReference>
<keyword evidence="6" id="KW-0969">Cilium</keyword>
<protein>
    <submittedName>
        <fullName evidence="6 7">Flagellar hook-length control protein</fullName>
    </submittedName>
</protein>
<evidence type="ECO:0000313" key="7">
    <source>
        <dbReference type="EMBL" id="CRL43642.1"/>
    </source>
</evidence>
<feature type="region of interest" description="Disordered" evidence="4">
    <location>
        <begin position="313"/>
        <end position="341"/>
    </location>
</feature>